<dbReference type="SMART" id="SM00028">
    <property type="entry name" value="TPR"/>
    <property type="match status" value="9"/>
</dbReference>
<evidence type="ECO:0000256" key="3">
    <source>
        <dbReference type="PROSITE-ProRule" id="PRU00339"/>
    </source>
</evidence>
<dbReference type="InterPro" id="IPR039226">
    <property type="entry name" value="Ski3/TTC37"/>
</dbReference>
<gene>
    <name evidence="4" type="primary">Ttc37-L</name>
    <name evidence="4" type="ORF">Hamer_G024307</name>
</gene>
<reference evidence="4" key="1">
    <citation type="journal article" date="2021" name="Sci. Adv.">
        <title>The American lobster genome reveals insights on longevity, neural, and immune adaptations.</title>
        <authorList>
            <person name="Polinski J.M."/>
            <person name="Zimin A.V."/>
            <person name="Clark K.F."/>
            <person name="Kohn A.B."/>
            <person name="Sadowski N."/>
            <person name="Timp W."/>
            <person name="Ptitsyn A."/>
            <person name="Khanna P."/>
            <person name="Romanova D.Y."/>
            <person name="Williams P."/>
            <person name="Greenwood S.J."/>
            <person name="Moroz L.L."/>
            <person name="Walt D.R."/>
            <person name="Bodnar A.G."/>
        </authorList>
    </citation>
    <scope>NUCLEOTIDE SEQUENCE</scope>
    <source>
        <strain evidence="4">GMGI-L3</strain>
    </source>
</reference>
<sequence length="1257" mass="139858">MSVMNEVKFALRDAKKAMKENDFEAVAKHCKTALKYDRKNYNALLLFGRACQELGKLEDSKKALMMATQVDSESPVAWQGLAMLCEKQPNISTLDETITIYIRLTHIIKDDDDKVDNVYRKLAALQLKNDEPLKAAATLKLLTTKLKDHKRVQEVWRSIAQTLSGIKDLPDEHASETRQLVKLVEAARTMAEIFPTYYPLEWICRMYVLMTTNPQEDEEGYPLSSEEARTYITKLLRLNRASPWGNLAQGLVYKGEGLYIEAKAHLRVGAERVGNNLLPWKILLEIQEATNDWPGVEVSCKKSLKIMEADETITIPDDEGFEAYRTKMMLTQAKAYVIMGHKNHLRQAVDILEEHAYTSLDCGLLLVRSRIKLLEFDQTEDELLKLEEAFGEHSQLKLLRGCLLRAQGERQKAMQVLEEFVEEEPKSAEGHLELGCVYFATGELQKAQMSCMRAGKLNPKLGGPFLYLGHFYRRQDNMEKAVKCYEKALSLDPCDDQTGAALSDLYRILGKYEANINLLHRITNEGGRASCCWAWLRLGLHHLALQNYDQAIQAFQCTLKINPDDRGSLCGPQGVQLCFTSQPWSSIVGETLDAVKDYETVLKREPIKPVQVVSLIGLAEALIAAARKHYEQFFHANVKDACLRALVCLIRAASIKPESACIWKLIGDACTLLYPMPTSLSNFSIPAKLIQKDVEDLEEMTEVDKMQILQIGARCYGVALQVTKDDAMLWHDLGVNTYLQGKVLEEGVDGRNDVNTRDLMDRSVMALRKSLSLDPLNGKTWNSLGIVAAHNLVGQYALAQHALIRACEYQPNAVVWTHLGAFYLTHSEHSLAHEAFSQAQALDPSFVTCWVGQALVAEKVGHSEVFDLFRHTTLLGIQVESCVGYSHHVTNLASDSKKNTNQRTQYTIKQSLPAATDASTFYSREKEEDVIGLNMNGLTLEMMGLYQSAAKAYEMAMAAIDPDQPEMQDCLDGVRCNLGRTLTAQGKVEEAMKQFKAIKSPDYFTQCGLALASLKAGQFEDAYNGYTAALHWLAPDDTQKSHILVALASLQYKFQKSDEAKNLLFQGAALAELAPYEHHKDYLHHVAFIKAAEATARGNTKEAKSILSRTIHQHPSSAPLWRSLARHLLTTTTSTSKKISGQCSAAAMCAAAATKLSQAAGEHKTITQDAVTSVMATLGLEVSIQRNSKNKTSLKQAQRAVLMCPGSPEAWAMLVAAQIVAGHGQTDTHLAPLAKILSQKGSPQISSWLQTISTRLA</sequence>
<dbReference type="EMBL" id="JAHLQT010017232">
    <property type="protein sequence ID" value="KAG7169340.1"/>
    <property type="molecule type" value="Genomic_DNA"/>
</dbReference>
<proteinExistence type="predicted"/>
<name>A0A8J5MYM9_HOMAM</name>
<dbReference type="PANTHER" id="PTHR15704">
    <property type="entry name" value="SUPERKILLER 3 PROTEIN-RELATED"/>
    <property type="match status" value="1"/>
</dbReference>
<dbReference type="Pfam" id="PF13432">
    <property type="entry name" value="TPR_16"/>
    <property type="match status" value="1"/>
</dbReference>
<feature type="repeat" description="TPR" evidence="3">
    <location>
        <begin position="462"/>
        <end position="495"/>
    </location>
</feature>
<keyword evidence="2 3" id="KW-0802">TPR repeat</keyword>
<dbReference type="InterPro" id="IPR011990">
    <property type="entry name" value="TPR-like_helical_dom_sf"/>
</dbReference>
<dbReference type="InterPro" id="IPR019734">
    <property type="entry name" value="TPR_rpt"/>
</dbReference>
<evidence type="ECO:0000313" key="4">
    <source>
        <dbReference type="EMBL" id="KAG7169340.1"/>
    </source>
</evidence>
<dbReference type="Gene3D" id="1.25.40.10">
    <property type="entry name" value="Tetratricopeptide repeat domain"/>
    <property type="match status" value="5"/>
</dbReference>
<feature type="repeat" description="TPR" evidence="3">
    <location>
        <begin position="532"/>
        <end position="565"/>
    </location>
</feature>
<dbReference type="Pfam" id="PF14559">
    <property type="entry name" value="TPR_19"/>
    <property type="match status" value="1"/>
</dbReference>
<keyword evidence="1" id="KW-0677">Repeat</keyword>
<organism evidence="4 5">
    <name type="scientific">Homarus americanus</name>
    <name type="common">American lobster</name>
    <dbReference type="NCBI Taxonomy" id="6706"/>
    <lineage>
        <taxon>Eukaryota</taxon>
        <taxon>Metazoa</taxon>
        <taxon>Ecdysozoa</taxon>
        <taxon>Arthropoda</taxon>
        <taxon>Crustacea</taxon>
        <taxon>Multicrustacea</taxon>
        <taxon>Malacostraca</taxon>
        <taxon>Eumalacostraca</taxon>
        <taxon>Eucarida</taxon>
        <taxon>Decapoda</taxon>
        <taxon>Pleocyemata</taxon>
        <taxon>Astacidea</taxon>
        <taxon>Nephropoidea</taxon>
        <taxon>Nephropidae</taxon>
        <taxon>Homarus</taxon>
    </lineage>
</organism>
<dbReference type="SUPFAM" id="SSF48452">
    <property type="entry name" value="TPR-like"/>
    <property type="match status" value="5"/>
</dbReference>
<dbReference type="PROSITE" id="PS50293">
    <property type="entry name" value="TPR_REGION"/>
    <property type="match status" value="1"/>
</dbReference>
<dbReference type="PANTHER" id="PTHR15704:SF7">
    <property type="entry name" value="SUPERKILLER COMPLEX PROTEIN 3"/>
    <property type="match status" value="1"/>
</dbReference>
<dbReference type="Pfam" id="PF13181">
    <property type="entry name" value="TPR_8"/>
    <property type="match status" value="1"/>
</dbReference>
<comment type="caution">
    <text evidence="4">The sequence shown here is derived from an EMBL/GenBank/DDBJ whole genome shotgun (WGS) entry which is preliminary data.</text>
</comment>
<dbReference type="Proteomes" id="UP000747542">
    <property type="component" value="Unassembled WGS sequence"/>
</dbReference>
<dbReference type="GO" id="GO:0055087">
    <property type="term" value="C:Ski complex"/>
    <property type="evidence" value="ECO:0007669"/>
    <property type="project" value="InterPro"/>
</dbReference>
<protein>
    <submittedName>
        <fullName evidence="4">Tetratricopeptide repeat protein 37-like</fullName>
    </submittedName>
</protein>
<dbReference type="GO" id="GO:0006401">
    <property type="term" value="P:RNA catabolic process"/>
    <property type="evidence" value="ECO:0007669"/>
    <property type="project" value="InterPro"/>
</dbReference>
<evidence type="ECO:0000256" key="2">
    <source>
        <dbReference type="ARBA" id="ARBA00022803"/>
    </source>
</evidence>
<keyword evidence="5" id="KW-1185">Reference proteome</keyword>
<feature type="repeat" description="TPR" evidence="3">
    <location>
        <begin position="428"/>
        <end position="461"/>
    </location>
</feature>
<evidence type="ECO:0000313" key="5">
    <source>
        <dbReference type="Proteomes" id="UP000747542"/>
    </source>
</evidence>
<accession>A0A8J5MYM9</accession>
<dbReference type="AlphaFoldDB" id="A0A8J5MYM9"/>
<dbReference type="Pfam" id="PF00515">
    <property type="entry name" value="TPR_1"/>
    <property type="match status" value="1"/>
</dbReference>
<feature type="repeat" description="TPR" evidence="3">
    <location>
        <begin position="813"/>
        <end position="846"/>
    </location>
</feature>
<evidence type="ECO:0000256" key="1">
    <source>
        <dbReference type="ARBA" id="ARBA00022737"/>
    </source>
</evidence>
<dbReference type="PROSITE" id="PS50005">
    <property type="entry name" value="TPR"/>
    <property type="match status" value="4"/>
</dbReference>